<comment type="caution">
    <text evidence="3">The sequence shown here is derived from an EMBL/GenBank/DDBJ whole genome shotgun (WGS) entry which is preliminary data.</text>
</comment>
<organism evidence="3 4">
    <name type="scientific">Skeletonema marinoi</name>
    <dbReference type="NCBI Taxonomy" id="267567"/>
    <lineage>
        <taxon>Eukaryota</taxon>
        <taxon>Sar</taxon>
        <taxon>Stramenopiles</taxon>
        <taxon>Ochrophyta</taxon>
        <taxon>Bacillariophyta</taxon>
        <taxon>Coscinodiscophyceae</taxon>
        <taxon>Thalassiosirophycidae</taxon>
        <taxon>Thalassiosirales</taxon>
        <taxon>Skeletonemataceae</taxon>
        <taxon>Skeletonema</taxon>
        <taxon>Skeletonema marinoi-dohrnii complex</taxon>
    </lineage>
</organism>
<dbReference type="AlphaFoldDB" id="A0AAD9DF24"/>
<proteinExistence type="predicted"/>
<evidence type="ECO:0000256" key="2">
    <source>
        <dbReference type="SAM" id="Phobius"/>
    </source>
</evidence>
<dbReference type="Proteomes" id="UP001224775">
    <property type="component" value="Unassembled WGS sequence"/>
</dbReference>
<dbReference type="EMBL" id="JATAAI010000006">
    <property type="protein sequence ID" value="KAK1745271.1"/>
    <property type="molecule type" value="Genomic_DNA"/>
</dbReference>
<accession>A0AAD9DF24</accession>
<gene>
    <name evidence="3" type="ORF">QTG54_004562</name>
</gene>
<feature type="transmembrane region" description="Helical" evidence="2">
    <location>
        <begin position="45"/>
        <end position="66"/>
    </location>
</feature>
<evidence type="ECO:0000256" key="1">
    <source>
        <dbReference type="SAM" id="MobiDB-lite"/>
    </source>
</evidence>
<keyword evidence="4" id="KW-1185">Reference proteome</keyword>
<name>A0AAD9DF24_9STRA</name>
<keyword evidence="2" id="KW-0472">Membrane</keyword>
<evidence type="ECO:0008006" key="5">
    <source>
        <dbReference type="Google" id="ProtNLM"/>
    </source>
</evidence>
<reference evidence="3" key="1">
    <citation type="submission" date="2023-06" db="EMBL/GenBank/DDBJ databases">
        <title>Survivors Of The Sea: Transcriptome response of Skeletonema marinoi to long-term dormancy.</title>
        <authorList>
            <person name="Pinder M.I.M."/>
            <person name="Kourtchenko O."/>
            <person name="Robertson E.K."/>
            <person name="Larsson T."/>
            <person name="Maumus F."/>
            <person name="Osuna-Cruz C.M."/>
            <person name="Vancaester E."/>
            <person name="Stenow R."/>
            <person name="Vandepoele K."/>
            <person name="Ploug H."/>
            <person name="Bruchert V."/>
            <person name="Godhe A."/>
            <person name="Topel M."/>
        </authorList>
    </citation>
    <scope>NUCLEOTIDE SEQUENCE</scope>
    <source>
        <strain evidence="3">R05AC</strain>
    </source>
</reference>
<protein>
    <recommendedName>
        <fullName evidence="5">Transmembrane protein</fullName>
    </recommendedName>
</protein>
<sequence>MTAEEVDAALEKANESMKAYYQYPVEKVIAAKKARFDNRHRGKDFYLQLGLGVSLVCSFLATPFIGRKIAYDEEFKQKYIPSWYDYTLEKPKSAWTRAELQEHLVKLRTELHERAIRGEFTPEKLEEMRRNLEKKPEKAEHAHFAQLHPGVDDDEELEDD</sequence>
<feature type="region of interest" description="Disordered" evidence="1">
    <location>
        <begin position="127"/>
        <end position="160"/>
    </location>
</feature>
<keyword evidence="2" id="KW-1133">Transmembrane helix</keyword>
<evidence type="ECO:0000313" key="3">
    <source>
        <dbReference type="EMBL" id="KAK1745271.1"/>
    </source>
</evidence>
<evidence type="ECO:0000313" key="4">
    <source>
        <dbReference type="Proteomes" id="UP001224775"/>
    </source>
</evidence>
<keyword evidence="2" id="KW-0812">Transmembrane</keyword>
<feature type="compositionally biased region" description="Basic and acidic residues" evidence="1">
    <location>
        <begin position="127"/>
        <end position="143"/>
    </location>
</feature>